<dbReference type="Proteomes" id="UP001140087">
    <property type="component" value="Unassembled WGS sequence"/>
</dbReference>
<proteinExistence type="predicted"/>
<feature type="non-terminal residue" evidence="1">
    <location>
        <position position="101"/>
    </location>
</feature>
<evidence type="ECO:0000313" key="2">
    <source>
        <dbReference type="Proteomes" id="UP001140087"/>
    </source>
</evidence>
<reference evidence="1" key="1">
    <citation type="submission" date="2022-07" db="EMBL/GenBank/DDBJ databases">
        <title>Phylogenomic reconstructions and comparative analyses of Kickxellomycotina fungi.</title>
        <authorList>
            <person name="Reynolds N.K."/>
            <person name="Stajich J.E."/>
            <person name="Barry K."/>
            <person name="Grigoriev I.V."/>
            <person name="Crous P."/>
            <person name="Smith M.E."/>
        </authorList>
    </citation>
    <scope>NUCLEOTIDE SEQUENCE</scope>
    <source>
        <strain evidence="1">BCRC 34780</strain>
    </source>
</reference>
<organism evidence="1 2">
    <name type="scientific">Coemansia helicoidea</name>
    <dbReference type="NCBI Taxonomy" id="1286919"/>
    <lineage>
        <taxon>Eukaryota</taxon>
        <taxon>Fungi</taxon>
        <taxon>Fungi incertae sedis</taxon>
        <taxon>Zoopagomycota</taxon>
        <taxon>Kickxellomycotina</taxon>
        <taxon>Kickxellomycetes</taxon>
        <taxon>Kickxellales</taxon>
        <taxon>Kickxellaceae</taxon>
        <taxon>Coemansia</taxon>
    </lineage>
</organism>
<name>A0ACC1KUF2_9FUNG</name>
<protein>
    <submittedName>
        <fullName evidence="1">Uncharacterized protein</fullName>
    </submittedName>
</protein>
<keyword evidence="2" id="KW-1185">Reference proteome</keyword>
<comment type="caution">
    <text evidence="1">The sequence shown here is derived from an EMBL/GenBank/DDBJ whole genome shotgun (WGS) entry which is preliminary data.</text>
</comment>
<evidence type="ECO:0000313" key="1">
    <source>
        <dbReference type="EMBL" id="KAJ2794874.1"/>
    </source>
</evidence>
<accession>A0ACC1KUF2</accession>
<gene>
    <name evidence="1" type="ORF">H4R21_005330</name>
</gene>
<sequence length="101" mass="10740">MKAAYCLSLLAALASAAPMHPRGLLDLDLNLCLDLSLLGLVNIDINSSSCSAKYPVDRPYPATSGLCSKLAKYGISPAVLHVDCSDTDVAPSHENHDHDYN</sequence>
<dbReference type="EMBL" id="JANBUN010002350">
    <property type="protein sequence ID" value="KAJ2794874.1"/>
    <property type="molecule type" value="Genomic_DNA"/>
</dbReference>